<dbReference type="Pfam" id="PF01636">
    <property type="entry name" value="APH"/>
    <property type="match status" value="1"/>
</dbReference>
<gene>
    <name evidence="2" type="ORF">Moror_9595</name>
</gene>
<evidence type="ECO:0000313" key="2">
    <source>
        <dbReference type="EMBL" id="ESK91074.1"/>
    </source>
</evidence>
<sequence>MFRFGVPLVLKRTQRLFSTEADALSLLNRALPRSLFIPRLVDSFQIDDATWTVMTKLPGRMLIEVEEEKPLTVNEAALLAEDVGTVVEQLWNIPQPKGCEGQVMLSASGDGLPHPETRYHDAHPPIIKGPFPDTWSFYKSIIYIKYIAREQVSPDIRGAIVADKIGWVHTDLKMQNVLVDDKCRLTGIIDWEDSGWFPRHWQLYTFRLKRIGQRQGMWREHWDERYRFDSVTEQAYQASCKVVEYVP</sequence>
<dbReference type="AlphaFoldDB" id="V2YH94"/>
<dbReference type="InterPro" id="IPR002575">
    <property type="entry name" value="Aminoglycoside_PTrfase"/>
</dbReference>
<proteinExistence type="predicted"/>
<dbReference type="Gene3D" id="3.90.1200.10">
    <property type="match status" value="1"/>
</dbReference>
<dbReference type="OrthoDB" id="2906425at2759"/>
<dbReference type="STRING" id="1381753.V2YH94"/>
<keyword evidence="2" id="KW-0808">Transferase</keyword>
<organism evidence="2 3">
    <name type="scientific">Moniliophthora roreri (strain MCA 2997)</name>
    <name type="common">Cocoa frosty pod rot fungus</name>
    <name type="synonym">Crinipellis roreri</name>
    <dbReference type="NCBI Taxonomy" id="1381753"/>
    <lineage>
        <taxon>Eukaryota</taxon>
        <taxon>Fungi</taxon>
        <taxon>Dikarya</taxon>
        <taxon>Basidiomycota</taxon>
        <taxon>Agaricomycotina</taxon>
        <taxon>Agaricomycetes</taxon>
        <taxon>Agaricomycetidae</taxon>
        <taxon>Agaricales</taxon>
        <taxon>Marasmiineae</taxon>
        <taxon>Marasmiaceae</taxon>
        <taxon>Moniliophthora</taxon>
    </lineage>
</organism>
<comment type="caution">
    <text evidence="2">The sequence shown here is derived from an EMBL/GenBank/DDBJ whole genome shotgun (WGS) entry which is preliminary data.</text>
</comment>
<name>V2YH94_MONRO</name>
<dbReference type="HOGENOM" id="CLU_021768_3_3_1"/>
<dbReference type="GO" id="GO:0016301">
    <property type="term" value="F:kinase activity"/>
    <property type="evidence" value="ECO:0007669"/>
    <property type="project" value="UniProtKB-KW"/>
</dbReference>
<dbReference type="InterPro" id="IPR011009">
    <property type="entry name" value="Kinase-like_dom_sf"/>
</dbReference>
<dbReference type="SUPFAM" id="SSF56112">
    <property type="entry name" value="Protein kinase-like (PK-like)"/>
    <property type="match status" value="1"/>
</dbReference>
<dbReference type="EMBL" id="AWSO01000382">
    <property type="protein sequence ID" value="ESK91074.1"/>
    <property type="molecule type" value="Genomic_DNA"/>
</dbReference>
<keyword evidence="3" id="KW-1185">Reference proteome</keyword>
<dbReference type="KEGG" id="mrr:Moror_9595"/>
<protein>
    <submittedName>
        <fullName evidence="2">Serine threonine protein kinase</fullName>
    </submittedName>
</protein>
<dbReference type="PANTHER" id="PTHR21310:SF15">
    <property type="entry name" value="AMINOGLYCOSIDE PHOSPHOTRANSFERASE DOMAIN-CONTAINING PROTEIN"/>
    <property type="match status" value="1"/>
</dbReference>
<keyword evidence="2" id="KW-0418">Kinase</keyword>
<feature type="domain" description="Aminoglycoside phosphotransferase" evidence="1">
    <location>
        <begin position="13"/>
        <end position="227"/>
    </location>
</feature>
<accession>V2YH94</accession>
<dbReference type="Proteomes" id="UP000017559">
    <property type="component" value="Unassembled WGS sequence"/>
</dbReference>
<evidence type="ECO:0000313" key="3">
    <source>
        <dbReference type="Proteomes" id="UP000017559"/>
    </source>
</evidence>
<evidence type="ECO:0000259" key="1">
    <source>
        <dbReference type="Pfam" id="PF01636"/>
    </source>
</evidence>
<dbReference type="InterPro" id="IPR051678">
    <property type="entry name" value="AGP_Transferase"/>
</dbReference>
<dbReference type="PANTHER" id="PTHR21310">
    <property type="entry name" value="AMINOGLYCOSIDE PHOSPHOTRANSFERASE-RELATED-RELATED"/>
    <property type="match status" value="1"/>
</dbReference>
<reference evidence="2 3" key="1">
    <citation type="journal article" date="2014" name="BMC Genomics">
        <title>Genome and secretome analysis of the hemibiotrophic fungal pathogen, Moniliophthora roreri, which causes frosty pod rot disease of cacao: mechanisms of the biotrophic and necrotrophic phases.</title>
        <authorList>
            <person name="Meinhardt L.W."/>
            <person name="Costa G.G.L."/>
            <person name="Thomazella D.P.T."/>
            <person name="Teixeira P.J.P.L."/>
            <person name="Carazzolle M.F."/>
            <person name="Schuster S.C."/>
            <person name="Carlson J.E."/>
            <person name="Guiltinan M.J."/>
            <person name="Mieczkowski P."/>
            <person name="Farmer A."/>
            <person name="Ramaraj T."/>
            <person name="Crozier J."/>
            <person name="Davis R.E."/>
            <person name="Shao J."/>
            <person name="Melnick R.L."/>
            <person name="Pereira G.A.G."/>
            <person name="Bailey B.A."/>
        </authorList>
    </citation>
    <scope>NUCLEOTIDE SEQUENCE [LARGE SCALE GENOMIC DNA]</scope>
    <source>
        <strain evidence="2 3">MCA 2997</strain>
    </source>
</reference>